<reference evidence="2 3" key="1">
    <citation type="journal article" date="2013" name="ISME J.">
        <title>A metabolic model for members of the genus Tetrasphaera involved in enhanced biological phosphorus removal.</title>
        <authorList>
            <person name="Kristiansen R."/>
            <person name="Nguyen H.T.T."/>
            <person name="Saunders A.M."/>
            <person name="Nielsen J.L."/>
            <person name="Wimmer R."/>
            <person name="Le V.Q."/>
            <person name="McIlroy S.J."/>
            <person name="Petrovski S."/>
            <person name="Seviour R.J."/>
            <person name="Calteau A."/>
            <person name="Nielsen K.L."/>
            <person name="Nielsen P.H."/>
        </authorList>
    </citation>
    <scope>NUCLEOTIDE SEQUENCE [LARGE SCALE GENOMIC DNA]</scope>
    <source>
        <strain evidence="2 3">T1-X7</strain>
    </source>
</reference>
<comment type="caution">
    <text evidence="2">The sequence shown here is derived from an EMBL/GenBank/DDBJ whole genome shotgun (WGS) entry which is preliminary data.</text>
</comment>
<dbReference type="InterPro" id="IPR013108">
    <property type="entry name" value="Amidohydro_3"/>
</dbReference>
<dbReference type="SUPFAM" id="SSF51338">
    <property type="entry name" value="Composite domain of metallo-dependent hydrolases"/>
    <property type="match status" value="1"/>
</dbReference>
<dbReference type="InterPro" id="IPR032466">
    <property type="entry name" value="Metal_Hydrolase"/>
</dbReference>
<sequence length="408" mass="42186">MTTLIENVLVPGHDEPTTIVVEDGRITSLGAPQMVHGTTASVGGADPAERGDGTDRIDGAGLLALPGLIDAHAHIDKTLFSGPWVPNPGVEQVAERIAYERRVRDDYGLPNADYVAALVERMIVGGTTHVRTHTDVDPGVGLRGVEVVAEVAERYADAITIEQVAFPQGGLITNPGTLDLLAEATKAGATTIGGLDPAGFDQAPNEHLDAIFELAVATGSGLDIHLHDDGTLGAWEMQQIARRTVDHGLGGRVAISHAFAIAHEPTQDALIAAFAEAGVALNTAAVYDVPVPPLDKLAAAGVAYGSGSDGINDLWGPYGDGDMLRRAMLVGYRNSARTDAGLALALDTATYGAARVLGIEAYGIAPGAPADLVLVRARSVAEAVAAVPPRELVLKRGRVVARGGTFVG</sequence>
<protein>
    <submittedName>
        <fullName evidence="2">Cytosine deaminase</fullName>
    </submittedName>
</protein>
<dbReference type="NCBIfam" id="NF004636">
    <property type="entry name" value="PRK05985.1"/>
    <property type="match status" value="1"/>
</dbReference>
<dbReference type="InterPro" id="IPR011059">
    <property type="entry name" value="Metal-dep_hydrolase_composite"/>
</dbReference>
<evidence type="ECO:0000259" key="1">
    <source>
        <dbReference type="Pfam" id="PF07969"/>
    </source>
</evidence>
<accession>A0A077LTK4</accession>
<dbReference type="OrthoDB" id="3366604at2"/>
<dbReference type="PANTHER" id="PTHR32027:SF9">
    <property type="entry name" value="BLL3847 PROTEIN"/>
    <property type="match status" value="1"/>
</dbReference>
<organism evidence="2 3">
    <name type="scientific">Nostocoides japonicum T1-X7</name>
    <dbReference type="NCBI Taxonomy" id="1194083"/>
    <lineage>
        <taxon>Bacteria</taxon>
        <taxon>Bacillati</taxon>
        <taxon>Actinomycetota</taxon>
        <taxon>Actinomycetes</taxon>
        <taxon>Micrococcales</taxon>
        <taxon>Intrasporangiaceae</taxon>
        <taxon>Nostocoides</taxon>
    </lineage>
</organism>
<dbReference type="Gene3D" id="3.20.20.140">
    <property type="entry name" value="Metal-dependent hydrolases"/>
    <property type="match status" value="1"/>
</dbReference>
<dbReference type="EMBL" id="CAJB01000060">
    <property type="protein sequence ID" value="CCH76908.1"/>
    <property type="molecule type" value="Genomic_DNA"/>
</dbReference>
<dbReference type="CDD" id="cd01293">
    <property type="entry name" value="Bact_CD"/>
    <property type="match status" value="1"/>
</dbReference>
<feature type="domain" description="Amidohydrolase 3" evidence="1">
    <location>
        <begin position="113"/>
        <end position="401"/>
    </location>
</feature>
<dbReference type="SUPFAM" id="SSF51556">
    <property type="entry name" value="Metallo-dependent hydrolases"/>
    <property type="match status" value="1"/>
</dbReference>
<proteinExistence type="predicted"/>
<dbReference type="STRING" id="1194083.BN12_1520005"/>
<dbReference type="Gene3D" id="2.30.40.10">
    <property type="entry name" value="Urease, subunit C, domain 1"/>
    <property type="match status" value="1"/>
</dbReference>
<dbReference type="InterPro" id="IPR052349">
    <property type="entry name" value="Metallo-hydrolase_Enzymes"/>
</dbReference>
<gene>
    <name evidence="2" type="ORF">BN12_1520005</name>
</gene>
<evidence type="ECO:0000313" key="2">
    <source>
        <dbReference type="EMBL" id="CCH76908.1"/>
    </source>
</evidence>
<keyword evidence="3" id="KW-1185">Reference proteome</keyword>
<dbReference type="Proteomes" id="UP000035721">
    <property type="component" value="Unassembled WGS sequence"/>
</dbReference>
<dbReference type="PANTHER" id="PTHR32027">
    <property type="entry name" value="CYTOSINE DEAMINASE"/>
    <property type="match status" value="1"/>
</dbReference>
<dbReference type="RefSeq" id="WP_048553755.1">
    <property type="nucleotide sequence ID" value="NZ_HF570958.1"/>
</dbReference>
<evidence type="ECO:0000313" key="3">
    <source>
        <dbReference type="Proteomes" id="UP000035721"/>
    </source>
</evidence>
<name>A0A077LTK4_9MICO</name>
<dbReference type="Pfam" id="PF07969">
    <property type="entry name" value="Amidohydro_3"/>
    <property type="match status" value="1"/>
</dbReference>
<dbReference type="AlphaFoldDB" id="A0A077LTK4"/>
<dbReference type="GO" id="GO:0016814">
    <property type="term" value="F:hydrolase activity, acting on carbon-nitrogen (but not peptide) bonds, in cyclic amidines"/>
    <property type="evidence" value="ECO:0007669"/>
    <property type="project" value="TreeGrafter"/>
</dbReference>